<dbReference type="RefSeq" id="WP_344215721.1">
    <property type="nucleotide sequence ID" value="NZ_BAAALX010000009.1"/>
</dbReference>
<evidence type="ECO:0000313" key="2">
    <source>
        <dbReference type="EMBL" id="GAA1513546.1"/>
    </source>
</evidence>
<feature type="transmembrane region" description="Helical" evidence="1">
    <location>
        <begin position="20"/>
        <end position="37"/>
    </location>
</feature>
<gene>
    <name evidence="2" type="ORF">GCM10009690_15580</name>
</gene>
<reference evidence="3" key="1">
    <citation type="journal article" date="2019" name="Int. J. Syst. Evol. Microbiol.">
        <title>The Global Catalogue of Microorganisms (GCM) 10K type strain sequencing project: providing services to taxonomists for standard genome sequencing and annotation.</title>
        <authorList>
            <consortium name="The Broad Institute Genomics Platform"/>
            <consortium name="The Broad Institute Genome Sequencing Center for Infectious Disease"/>
            <person name="Wu L."/>
            <person name="Ma J."/>
        </authorList>
    </citation>
    <scope>NUCLEOTIDE SEQUENCE [LARGE SCALE GENOMIC DNA]</scope>
    <source>
        <strain evidence="3">JCM 13318</strain>
    </source>
</reference>
<comment type="caution">
    <text evidence="2">The sequence shown here is derived from an EMBL/GenBank/DDBJ whole genome shotgun (WGS) entry which is preliminary data.</text>
</comment>
<evidence type="ECO:0000313" key="3">
    <source>
        <dbReference type="Proteomes" id="UP001500177"/>
    </source>
</evidence>
<keyword evidence="1" id="KW-1133">Transmembrane helix</keyword>
<protein>
    <submittedName>
        <fullName evidence="2">Uncharacterized protein</fullName>
    </submittedName>
</protein>
<feature type="transmembrane region" description="Helical" evidence="1">
    <location>
        <begin position="49"/>
        <end position="69"/>
    </location>
</feature>
<sequence length="172" mass="18889">MTMNSSITTHVRDAFMLSPAYDFIFVPVGTLVAWLAISTVSLNEPELRWAIYTGLLTISGLSMASVTFARSTLYGAKSDVMGSLRDTFREPLRKNWRSIIRDTFAVSVTGLACFWIDAANSTLAILVAGASLGLLIARVSRALQWMDYSQRIEVVAANDRVTRAPSRPSPQP</sequence>
<keyword evidence="3" id="KW-1185">Reference proteome</keyword>
<feature type="transmembrane region" description="Helical" evidence="1">
    <location>
        <begin position="123"/>
        <end position="143"/>
    </location>
</feature>
<dbReference type="EMBL" id="BAAALX010000009">
    <property type="protein sequence ID" value="GAA1513546.1"/>
    <property type="molecule type" value="Genomic_DNA"/>
</dbReference>
<organism evidence="2 3">
    <name type="scientific">Brevibacterium permense</name>
    <dbReference type="NCBI Taxonomy" id="234834"/>
    <lineage>
        <taxon>Bacteria</taxon>
        <taxon>Bacillati</taxon>
        <taxon>Actinomycetota</taxon>
        <taxon>Actinomycetes</taxon>
        <taxon>Micrococcales</taxon>
        <taxon>Brevibacteriaceae</taxon>
        <taxon>Brevibacterium</taxon>
    </lineage>
</organism>
<name>A0ABP4L4K3_9MICO</name>
<keyword evidence="1" id="KW-0812">Transmembrane</keyword>
<dbReference type="Proteomes" id="UP001500177">
    <property type="component" value="Unassembled WGS sequence"/>
</dbReference>
<proteinExistence type="predicted"/>
<keyword evidence="1" id="KW-0472">Membrane</keyword>
<evidence type="ECO:0000256" key="1">
    <source>
        <dbReference type="SAM" id="Phobius"/>
    </source>
</evidence>
<accession>A0ABP4L4K3</accession>